<accession>A0A7L2I2D5</accession>
<proteinExistence type="inferred from homology"/>
<keyword evidence="4" id="KW-0813">Transport</keyword>
<dbReference type="InterPro" id="IPR036249">
    <property type="entry name" value="Thioredoxin-like_sf"/>
</dbReference>
<dbReference type="PROSITE" id="PS00195">
    <property type="entry name" value="GLUTAREDOXIN_1"/>
    <property type="match status" value="1"/>
</dbReference>
<evidence type="ECO:0000313" key="9">
    <source>
        <dbReference type="EMBL" id="NXR05097.1"/>
    </source>
</evidence>
<organism evidence="9 10">
    <name type="scientific">Sagittarius serpentarius</name>
    <name type="common">Secretary bird</name>
    <dbReference type="NCBI Taxonomy" id="56258"/>
    <lineage>
        <taxon>Eukaryota</taxon>
        <taxon>Metazoa</taxon>
        <taxon>Chordata</taxon>
        <taxon>Craniata</taxon>
        <taxon>Vertebrata</taxon>
        <taxon>Euteleostomi</taxon>
        <taxon>Archelosauria</taxon>
        <taxon>Archosauria</taxon>
        <taxon>Dinosauria</taxon>
        <taxon>Saurischia</taxon>
        <taxon>Theropoda</taxon>
        <taxon>Coelurosauria</taxon>
        <taxon>Aves</taxon>
        <taxon>Neognathae</taxon>
        <taxon>Neoaves</taxon>
        <taxon>Telluraves</taxon>
        <taxon>Accipitrimorphae</taxon>
        <taxon>Accipitriformes</taxon>
        <taxon>Sagittariidae</taxon>
        <taxon>Sagittarius</taxon>
    </lineage>
</organism>
<dbReference type="GO" id="GO:0005739">
    <property type="term" value="C:mitochondrion"/>
    <property type="evidence" value="ECO:0007669"/>
    <property type="project" value="TreeGrafter"/>
</dbReference>
<keyword evidence="7" id="KW-0676">Redox-active center</keyword>
<comment type="function">
    <text evidence="1">Has a glutathione-disulfide oxidoreductase activity in the presence of NADPH and glutathione reductase. Reduces low molecular weight disulfides and proteins.</text>
</comment>
<feature type="domain" description="Glutaredoxin" evidence="8">
    <location>
        <begin position="15"/>
        <end position="76"/>
    </location>
</feature>
<evidence type="ECO:0000256" key="6">
    <source>
        <dbReference type="ARBA" id="ARBA00023157"/>
    </source>
</evidence>
<reference evidence="9 10" key="1">
    <citation type="submission" date="2019-09" db="EMBL/GenBank/DDBJ databases">
        <title>Bird 10,000 Genomes (B10K) Project - Family phase.</title>
        <authorList>
            <person name="Zhang G."/>
        </authorList>
    </citation>
    <scope>NUCLEOTIDE SEQUENCE [LARGE SCALE GENOMIC DNA]</scope>
    <source>
        <strain evidence="9">B10K-DU-011-38</strain>
        <tissue evidence="9">Muscle</tissue>
    </source>
</reference>
<evidence type="ECO:0000256" key="7">
    <source>
        <dbReference type="ARBA" id="ARBA00023284"/>
    </source>
</evidence>
<evidence type="ECO:0000256" key="1">
    <source>
        <dbReference type="ARBA" id="ARBA00002549"/>
    </source>
</evidence>
<dbReference type="InterPro" id="IPR014025">
    <property type="entry name" value="Glutaredoxin_subgr"/>
</dbReference>
<dbReference type="Proteomes" id="UP000539599">
    <property type="component" value="Unassembled WGS sequence"/>
</dbReference>
<dbReference type="SUPFAM" id="SSF52833">
    <property type="entry name" value="Thioredoxin-like"/>
    <property type="match status" value="1"/>
</dbReference>
<feature type="non-terminal residue" evidence="9">
    <location>
        <position position="1"/>
    </location>
</feature>
<evidence type="ECO:0000256" key="3">
    <source>
        <dbReference type="ARBA" id="ARBA00013662"/>
    </source>
</evidence>
<name>A0A7L2I2D5_SAGSE</name>
<keyword evidence="5" id="KW-0249">Electron transport</keyword>
<evidence type="ECO:0000256" key="4">
    <source>
        <dbReference type="ARBA" id="ARBA00022448"/>
    </source>
</evidence>
<keyword evidence="10" id="KW-1185">Reference proteome</keyword>
<protein>
    <recommendedName>
        <fullName evidence="3">Glutaredoxin-1</fullName>
    </recommendedName>
</protein>
<comment type="similarity">
    <text evidence="2">Belongs to the glutaredoxin family.</text>
</comment>
<dbReference type="PANTHER" id="PTHR46185">
    <property type="entry name" value="GLUTAREDOXIN-1"/>
    <property type="match status" value="1"/>
</dbReference>
<sequence>MADWFLKNKIRDDKVTVFVKAGCPYCRNATEMLKQYNFLPGHLQVFDINKSREAWDYFQTTGQGAVPCVFIGRQCIGGLCNLENMRCSLPRMLQRIGALQ</sequence>
<evidence type="ECO:0000256" key="2">
    <source>
        <dbReference type="ARBA" id="ARBA00007787"/>
    </source>
</evidence>
<dbReference type="PROSITE" id="PS51354">
    <property type="entry name" value="GLUTAREDOXIN_2"/>
    <property type="match status" value="1"/>
</dbReference>
<dbReference type="PANTHER" id="PTHR46185:SF1">
    <property type="entry name" value="GLUTAREDOXIN-1"/>
    <property type="match status" value="1"/>
</dbReference>
<evidence type="ECO:0000313" key="10">
    <source>
        <dbReference type="Proteomes" id="UP000539599"/>
    </source>
</evidence>
<dbReference type="GO" id="GO:0015038">
    <property type="term" value="F:glutathione disulfide oxidoreductase activity"/>
    <property type="evidence" value="ECO:0007669"/>
    <property type="project" value="TreeGrafter"/>
</dbReference>
<evidence type="ECO:0000259" key="8">
    <source>
        <dbReference type="Pfam" id="PF00462"/>
    </source>
</evidence>
<keyword evidence="6" id="KW-1015">Disulfide bond</keyword>
<dbReference type="AlphaFoldDB" id="A0A7L2I2D5"/>
<evidence type="ECO:0000256" key="5">
    <source>
        <dbReference type="ARBA" id="ARBA00022982"/>
    </source>
</evidence>
<dbReference type="InterPro" id="IPR011767">
    <property type="entry name" value="GLR_AS"/>
</dbReference>
<gene>
    <name evidence="9" type="primary">Glrx</name>
    <name evidence="9" type="ORF">SAGSER_R13699</name>
</gene>
<dbReference type="Pfam" id="PF00462">
    <property type="entry name" value="Glutaredoxin"/>
    <property type="match status" value="1"/>
</dbReference>
<dbReference type="Gene3D" id="3.40.30.10">
    <property type="entry name" value="Glutaredoxin"/>
    <property type="match status" value="1"/>
</dbReference>
<feature type="non-terminal residue" evidence="9">
    <location>
        <position position="100"/>
    </location>
</feature>
<comment type="caution">
    <text evidence="9">The sequence shown here is derived from an EMBL/GenBank/DDBJ whole genome shotgun (WGS) entry which is preliminary data.</text>
</comment>
<dbReference type="InterPro" id="IPR047185">
    <property type="entry name" value="GLRX1"/>
</dbReference>
<dbReference type="EMBL" id="VWYJ01033004">
    <property type="protein sequence ID" value="NXR05097.1"/>
    <property type="molecule type" value="Genomic_DNA"/>
</dbReference>
<dbReference type="InterPro" id="IPR002109">
    <property type="entry name" value="Glutaredoxin"/>
</dbReference>
<dbReference type="PRINTS" id="PR00160">
    <property type="entry name" value="GLUTAREDOXIN"/>
</dbReference>